<sequence>MPKAARSPAKSSSAAPAREPRKMSAYNKFMKEELARLKASKSPLDHKAQFKAAAAAWKKSPDRSGERWALSRSRSRSPVSTVSASRLGKENPFDLRAWLISDGDENGRSAFVLVLEFNAAAPGARAVRRWDPRIEVVKNRRFRVEAD</sequence>
<accession>A0A8H8DJY2</accession>
<dbReference type="InterPro" id="IPR036910">
    <property type="entry name" value="HMG_box_dom_sf"/>
</dbReference>
<dbReference type="OrthoDB" id="667577at2759"/>
<dbReference type="AlphaFoldDB" id="A0A8H8DJY2"/>
<organism evidence="3 4">
    <name type="scientific">Olpidium bornovanus</name>
    <dbReference type="NCBI Taxonomy" id="278681"/>
    <lineage>
        <taxon>Eukaryota</taxon>
        <taxon>Fungi</taxon>
        <taxon>Fungi incertae sedis</taxon>
        <taxon>Olpidiomycota</taxon>
        <taxon>Olpidiomycotina</taxon>
        <taxon>Olpidiomycetes</taxon>
        <taxon>Olpidiales</taxon>
        <taxon>Olpidiaceae</taxon>
        <taxon>Olpidium</taxon>
    </lineage>
</organism>
<keyword evidence="4" id="KW-1185">Reference proteome</keyword>
<dbReference type="EMBL" id="JAEFCI010003806">
    <property type="protein sequence ID" value="KAG5461334.1"/>
    <property type="molecule type" value="Genomic_DNA"/>
</dbReference>
<name>A0A8H8DJY2_9FUNG</name>
<dbReference type="Pfam" id="PF04690">
    <property type="entry name" value="YABBY"/>
    <property type="match status" value="1"/>
</dbReference>
<dbReference type="InterPro" id="IPR056775">
    <property type="entry name" value="YABBY_C"/>
</dbReference>
<feature type="domain" description="YABBY protein C-terminal" evidence="2">
    <location>
        <begin position="10"/>
        <end position="63"/>
    </location>
</feature>
<comment type="caution">
    <text evidence="3">The sequence shown here is derived from an EMBL/GenBank/DDBJ whole genome shotgun (WGS) entry which is preliminary data.</text>
</comment>
<dbReference type="Proteomes" id="UP000673691">
    <property type="component" value="Unassembled WGS sequence"/>
</dbReference>
<evidence type="ECO:0000256" key="1">
    <source>
        <dbReference type="SAM" id="MobiDB-lite"/>
    </source>
</evidence>
<feature type="compositionally biased region" description="Low complexity" evidence="1">
    <location>
        <begin position="1"/>
        <end position="17"/>
    </location>
</feature>
<reference evidence="3 4" key="1">
    <citation type="journal article" name="Sci. Rep.">
        <title>Genome-scale phylogenetic analyses confirm Olpidium as the closest living zoosporic fungus to the non-flagellated, terrestrial fungi.</title>
        <authorList>
            <person name="Chang Y."/>
            <person name="Rochon D."/>
            <person name="Sekimoto S."/>
            <person name="Wang Y."/>
            <person name="Chovatia M."/>
            <person name="Sandor L."/>
            <person name="Salamov A."/>
            <person name="Grigoriev I.V."/>
            <person name="Stajich J.E."/>
            <person name="Spatafora J.W."/>
        </authorList>
    </citation>
    <scope>NUCLEOTIDE SEQUENCE [LARGE SCALE GENOMIC DNA]</scope>
    <source>
        <strain evidence="3">S191</strain>
    </source>
</reference>
<dbReference type="Gene3D" id="1.10.30.10">
    <property type="entry name" value="High mobility group box domain"/>
    <property type="match status" value="1"/>
</dbReference>
<feature type="region of interest" description="Disordered" evidence="1">
    <location>
        <begin position="55"/>
        <end position="85"/>
    </location>
</feature>
<evidence type="ECO:0000259" key="2">
    <source>
        <dbReference type="Pfam" id="PF04690"/>
    </source>
</evidence>
<protein>
    <recommendedName>
        <fullName evidence="2">YABBY protein C-terminal domain-containing protein</fullName>
    </recommendedName>
</protein>
<feature type="region of interest" description="Disordered" evidence="1">
    <location>
        <begin position="1"/>
        <end position="25"/>
    </location>
</feature>
<evidence type="ECO:0000313" key="4">
    <source>
        <dbReference type="Proteomes" id="UP000673691"/>
    </source>
</evidence>
<dbReference type="SUPFAM" id="SSF47095">
    <property type="entry name" value="HMG-box"/>
    <property type="match status" value="1"/>
</dbReference>
<gene>
    <name evidence="3" type="ORF">BJ554DRAFT_6488</name>
</gene>
<evidence type="ECO:0000313" key="3">
    <source>
        <dbReference type="EMBL" id="KAG5461334.1"/>
    </source>
</evidence>
<feature type="compositionally biased region" description="Low complexity" evidence="1">
    <location>
        <begin position="76"/>
        <end position="85"/>
    </location>
</feature>
<proteinExistence type="predicted"/>